<protein>
    <recommendedName>
        <fullName evidence="4">Histidine phosphatase family protein</fullName>
    </recommendedName>
</protein>
<keyword evidence="3" id="KW-1185">Reference proteome</keyword>
<dbReference type="PANTHER" id="PTHR46517:SF1">
    <property type="entry name" value="FRUCTOSE-2,6-BISPHOSPHATASE TIGAR"/>
    <property type="match status" value="1"/>
</dbReference>
<dbReference type="PANTHER" id="PTHR46517">
    <property type="entry name" value="FRUCTOSE-2,6-BISPHOSPHATASE TIGAR"/>
    <property type="match status" value="1"/>
</dbReference>
<dbReference type="PROSITE" id="PS00175">
    <property type="entry name" value="PG_MUTASE"/>
    <property type="match status" value="1"/>
</dbReference>
<dbReference type="Gene3D" id="3.40.50.1240">
    <property type="entry name" value="Phosphoglycerate mutase-like"/>
    <property type="match status" value="1"/>
</dbReference>
<dbReference type="SMART" id="SM00855">
    <property type="entry name" value="PGAM"/>
    <property type="match status" value="1"/>
</dbReference>
<dbReference type="Proteomes" id="UP001470230">
    <property type="component" value="Unassembled WGS sequence"/>
</dbReference>
<dbReference type="EMBL" id="JAPFFF010000023">
    <property type="protein sequence ID" value="KAK8852711.1"/>
    <property type="molecule type" value="Genomic_DNA"/>
</dbReference>
<organism evidence="2 3">
    <name type="scientific">Tritrichomonas musculus</name>
    <dbReference type="NCBI Taxonomy" id="1915356"/>
    <lineage>
        <taxon>Eukaryota</taxon>
        <taxon>Metamonada</taxon>
        <taxon>Parabasalia</taxon>
        <taxon>Tritrichomonadida</taxon>
        <taxon>Tritrichomonadidae</taxon>
        <taxon>Tritrichomonas</taxon>
    </lineage>
</organism>
<sequence length="78" mass="8945">MLIYLVRHGQTDFNKERKLQGWSESPLNENGINLAKQTAEGLKDISFDYAFSSPLIRAYTTAEIIIGDRNLDIEKDDR</sequence>
<name>A0ABR2HU91_9EUKA</name>
<accession>A0ABR2HU91</accession>
<evidence type="ECO:0000313" key="2">
    <source>
        <dbReference type="EMBL" id="KAK8852711.1"/>
    </source>
</evidence>
<comment type="caution">
    <text evidence="2">The sequence shown here is derived from an EMBL/GenBank/DDBJ whole genome shotgun (WGS) entry which is preliminary data.</text>
</comment>
<dbReference type="InterPro" id="IPR001345">
    <property type="entry name" value="PG/BPGM_mutase_AS"/>
</dbReference>
<reference evidence="2 3" key="1">
    <citation type="submission" date="2024-04" db="EMBL/GenBank/DDBJ databases">
        <title>Tritrichomonas musculus Genome.</title>
        <authorList>
            <person name="Alves-Ferreira E."/>
            <person name="Grigg M."/>
            <person name="Lorenzi H."/>
            <person name="Galac M."/>
        </authorList>
    </citation>
    <scope>NUCLEOTIDE SEQUENCE [LARGE SCALE GENOMIC DNA]</scope>
    <source>
        <strain evidence="2 3">EAF2021</strain>
    </source>
</reference>
<dbReference type="InterPro" id="IPR013078">
    <property type="entry name" value="His_Pase_superF_clade-1"/>
</dbReference>
<evidence type="ECO:0000313" key="3">
    <source>
        <dbReference type="Proteomes" id="UP001470230"/>
    </source>
</evidence>
<dbReference type="SUPFAM" id="SSF53254">
    <property type="entry name" value="Phosphoglycerate mutase-like"/>
    <property type="match status" value="1"/>
</dbReference>
<dbReference type="InterPro" id="IPR029033">
    <property type="entry name" value="His_PPase_superfam"/>
</dbReference>
<keyword evidence="1" id="KW-0378">Hydrolase</keyword>
<evidence type="ECO:0008006" key="4">
    <source>
        <dbReference type="Google" id="ProtNLM"/>
    </source>
</evidence>
<gene>
    <name evidence="2" type="ORF">M9Y10_017700</name>
</gene>
<evidence type="ECO:0000256" key="1">
    <source>
        <dbReference type="ARBA" id="ARBA00022801"/>
    </source>
</evidence>
<dbReference type="PIRSF" id="PIRSF000709">
    <property type="entry name" value="6PFK_2-Ptase"/>
    <property type="match status" value="1"/>
</dbReference>
<dbReference type="Pfam" id="PF00300">
    <property type="entry name" value="His_Phos_1"/>
    <property type="match status" value="1"/>
</dbReference>
<proteinExistence type="predicted"/>
<dbReference type="CDD" id="cd07067">
    <property type="entry name" value="HP_PGM_like"/>
    <property type="match status" value="1"/>
</dbReference>
<dbReference type="InterPro" id="IPR051695">
    <property type="entry name" value="Phosphoglycerate_Mutase"/>
</dbReference>